<keyword evidence="2" id="KW-1185">Reference proteome</keyword>
<dbReference type="AlphaFoldDB" id="A0A2K8K7U3"/>
<dbReference type="KEGG" id="rbg:BG454_06480"/>
<proteinExistence type="predicted"/>
<evidence type="ECO:0000313" key="1">
    <source>
        <dbReference type="EMBL" id="ATX65514.1"/>
    </source>
</evidence>
<organism evidence="1 2">
    <name type="scientific">Roseinatronobacter bogoriensis subsp. barguzinensis</name>
    <dbReference type="NCBI Taxonomy" id="441209"/>
    <lineage>
        <taxon>Bacteria</taxon>
        <taxon>Pseudomonadati</taxon>
        <taxon>Pseudomonadota</taxon>
        <taxon>Alphaproteobacteria</taxon>
        <taxon>Rhodobacterales</taxon>
        <taxon>Paracoccaceae</taxon>
        <taxon>Roseinatronobacter</taxon>
    </lineage>
</organism>
<gene>
    <name evidence="1" type="ORF">BG454_06480</name>
</gene>
<dbReference type="OrthoDB" id="564699at2"/>
<sequence length="635" mass="66215">MSDTTSNLLLPYILAAQAQKHVTHNEALRLLDAMVQLAVLDRMRTAPPASPADGDRHLVASGATDLWAGWDLNIAFWVDGAWIRLVPRPGWLVWVAEEGAFFVWSGSSWASVGEPRDVSDAVFSLVNNADPTKKAVFSLASISTGQTRTYTLPNTSSELAILAGTQTFSGNKTFSGTLTTSGGTATLGTSTGTATYGVGTGATTNGTTKTVNIGTGGASGSNTVVNIGSATAGAGGTTVINTPTVTFANSVTQVGMPQANLTAQQLGLGWATADSYNRFSINTPAMLFNHAGNGIEATFNKNAPGDDAAFAFKTGFSARALIGLLGNDDFSFKVSPDGSAYFDAIRIDRTSGRVELPEPMVLPGRATPPDPPPAGRIHLYARDRAGSAWLEVMRPSGRLFPLQPHFGVNRIAYWAPSSGTTINAIGMPRTGVGTASTPGLATTNLSTSMRRWRMTSAATVDAAAEERSAGWVCWRGNAEGLGGFTYVNRLSLTTLQPTGMGFFGLIGSTSALATALALSAVVNAIGIGFQRGTHANWQMVHNSGSGAPTLIDLGADFPVDAPTNVLTLFLYAAPNAASVWLRVVEEVSGAIAEVEIIANLPAANQLLSPRNYMNNGGTAGAVAYDCSGVYVETDY</sequence>
<dbReference type="EMBL" id="CP024899">
    <property type="protein sequence ID" value="ATX65514.1"/>
    <property type="molecule type" value="Genomic_DNA"/>
</dbReference>
<evidence type="ECO:0000313" key="2">
    <source>
        <dbReference type="Proteomes" id="UP000228948"/>
    </source>
</evidence>
<reference evidence="1 2" key="1">
    <citation type="submission" date="2017-11" db="EMBL/GenBank/DDBJ databases">
        <title>Revised Sequence and Annotation of the Rhodobaca barguzinensis strain alga05 Genome.</title>
        <authorList>
            <person name="Kopejtka K."/>
            <person name="Tomasch J.M."/>
            <person name="Bunk B."/>
            <person name="Koblizek M."/>
        </authorList>
    </citation>
    <scope>NUCLEOTIDE SEQUENCE [LARGE SCALE GENOMIC DNA]</scope>
    <source>
        <strain evidence="2">alga05</strain>
    </source>
</reference>
<accession>A0A2K8K7U3</accession>
<dbReference type="Proteomes" id="UP000228948">
    <property type="component" value="Chromosome"/>
</dbReference>
<dbReference type="InterPro" id="IPR021251">
    <property type="entry name" value="DUF2793"/>
</dbReference>
<dbReference type="RefSeq" id="WP_071479571.1">
    <property type="nucleotide sequence ID" value="NZ_CP024899.1"/>
</dbReference>
<dbReference type="Pfam" id="PF10983">
    <property type="entry name" value="DUF2793"/>
    <property type="match status" value="1"/>
</dbReference>
<protein>
    <submittedName>
        <fullName evidence="1">DUF2793 domain-containing protein</fullName>
    </submittedName>
</protein>
<dbReference type="STRING" id="441209.GCA_001870665_00394"/>
<name>A0A2K8K7U3_9RHOB</name>